<dbReference type="EMBL" id="BAAASG010000027">
    <property type="protein sequence ID" value="GAA2519368.1"/>
    <property type="molecule type" value="Genomic_DNA"/>
</dbReference>
<dbReference type="Proteomes" id="UP001501777">
    <property type="component" value="Unassembled WGS sequence"/>
</dbReference>
<name>A0ABN3NGW5_STRLO</name>
<evidence type="ECO:0000313" key="2">
    <source>
        <dbReference type="EMBL" id="GAA2519368.1"/>
    </source>
</evidence>
<accession>A0ABN3NGW5</accession>
<gene>
    <name evidence="2" type="ORF">GCM10010276_81680</name>
</gene>
<sequence length="62" mass="6501">MDSGYTEAVDSATFASGMQTGSAMPTGYGVRLAVAVRLFAVVGFATGEYGRVVVVRAPRRSR</sequence>
<keyword evidence="1" id="KW-0472">Membrane</keyword>
<evidence type="ECO:0000256" key="1">
    <source>
        <dbReference type="SAM" id="Phobius"/>
    </source>
</evidence>
<reference evidence="2 3" key="1">
    <citation type="journal article" date="2019" name="Int. J. Syst. Evol. Microbiol.">
        <title>The Global Catalogue of Microorganisms (GCM) 10K type strain sequencing project: providing services to taxonomists for standard genome sequencing and annotation.</title>
        <authorList>
            <consortium name="The Broad Institute Genomics Platform"/>
            <consortium name="The Broad Institute Genome Sequencing Center for Infectious Disease"/>
            <person name="Wu L."/>
            <person name="Ma J."/>
        </authorList>
    </citation>
    <scope>NUCLEOTIDE SEQUENCE [LARGE SCALE GENOMIC DNA]</scope>
    <source>
        <strain evidence="2 3">JCM 4395</strain>
    </source>
</reference>
<comment type="caution">
    <text evidence="2">The sequence shown here is derived from an EMBL/GenBank/DDBJ whole genome shotgun (WGS) entry which is preliminary data.</text>
</comment>
<keyword evidence="3" id="KW-1185">Reference proteome</keyword>
<protein>
    <submittedName>
        <fullName evidence="2">Uncharacterized protein</fullName>
    </submittedName>
</protein>
<keyword evidence="1" id="KW-0812">Transmembrane</keyword>
<evidence type="ECO:0000313" key="3">
    <source>
        <dbReference type="Proteomes" id="UP001501777"/>
    </source>
</evidence>
<proteinExistence type="predicted"/>
<keyword evidence="1" id="KW-1133">Transmembrane helix</keyword>
<organism evidence="2 3">
    <name type="scientific">Streptomyces longisporus</name>
    <dbReference type="NCBI Taxonomy" id="1948"/>
    <lineage>
        <taxon>Bacteria</taxon>
        <taxon>Bacillati</taxon>
        <taxon>Actinomycetota</taxon>
        <taxon>Actinomycetes</taxon>
        <taxon>Kitasatosporales</taxon>
        <taxon>Streptomycetaceae</taxon>
        <taxon>Streptomyces</taxon>
    </lineage>
</organism>
<feature type="transmembrane region" description="Helical" evidence="1">
    <location>
        <begin position="34"/>
        <end position="54"/>
    </location>
</feature>